<gene>
    <name evidence="6" type="ORF">AFUS01_LOCUS34407</name>
</gene>
<dbReference type="GO" id="GO:0046872">
    <property type="term" value="F:metal ion binding"/>
    <property type="evidence" value="ECO:0007669"/>
    <property type="project" value="UniProtKB-KW"/>
</dbReference>
<name>A0A8J2L0P2_9HEXA</name>
<dbReference type="InterPro" id="IPR013788">
    <property type="entry name" value="Hemocyanin/hexamerin"/>
</dbReference>
<evidence type="ECO:0000256" key="3">
    <source>
        <dbReference type="ARBA" id="ARBA00022723"/>
    </source>
</evidence>
<comment type="similarity">
    <text evidence="2">Belongs to the tyrosinase family.</text>
</comment>
<feature type="non-terminal residue" evidence="6">
    <location>
        <position position="1"/>
    </location>
</feature>
<keyword evidence="4" id="KW-0186">Copper</keyword>
<evidence type="ECO:0000256" key="2">
    <source>
        <dbReference type="ARBA" id="ARBA00009928"/>
    </source>
</evidence>
<sequence>RLCNGLPMTVPLDVTRRLDEGYFPKLTNSNSGRIWNGRQENTTLTMVGRDFQVGPNDIRQWSDRIAEAIDSGFVLSRNNERLPLTEETGIDILGDIIENGGTVAPNVQFYGNLHNMGHVLIGLSHDPDNRHLEGFGVMGDTAT</sequence>
<organism evidence="6 7">
    <name type="scientific">Allacma fusca</name>
    <dbReference type="NCBI Taxonomy" id="39272"/>
    <lineage>
        <taxon>Eukaryota</taxon>
        <taxon>Metazoa</taxon>
        <taxon>Ecdysozoa</taxon>
        <taxon>Arthropoda</taxon>
        <taxon>Hexapoda</taxon>
        <taxon>Collembola</taxon>
        <taxon>Symphypleona</taxon>
        <taxon>Sminthuridae</taxon>
        <taxon>Allacma</taxon>
    </lineage>
</organism>
<dbReference type="AlphaFoldDB" id="A0A8J2L0P2"/>
<dbReference type="EMBL" id="CAJVCH010532101">
    <property type="protein sequence ID" value="CAG7824241.1"/>
    <property type="molecule type" value="Genomic_DNA"/>
</dbReference>
<dbReference type="GO" id="GO:0006582">
    <property type="term" value="P:melanin metabolic process"/>
    <property type="evidence" value="ECO:0007669"/>
    <property type="project" value="UniProtKB-ARBA"/>
</dbReference>
<proteinExistence type="inferred from homology"/>
<dbReference type="PANTHER" id="PTHR11511:SF4">
    <property type="entry name" value="PHENOLOXIDASE 2-RELATED"/>
    <property type="match status" value="1"/>
</dbReference>
<dbReference type="PANTHER" id="PTHR11511">
    <property type="entry name" value="LARVAL STORAGE PROTEIN/PHENOLOXIDASE"/>
    <property type="match status" value="1"/>
</dbReference>
<dbReference type="InterPro" id="IPR000896">
    <property type="entry name" value="Hemocyanin/hexamerin_mid_dom"/>
</dbReference>
<dbReference type="Pfam" id="PF00372">
    <property type="entry name" value="Hemocyanin_M"/>
    <property type="match status" value="1"/>
</dbReference>
<comment type="caution">
    <text evidence="6">The sequence shown here is derived from an EMBL/GenBank/DDBJ whole genome shotgun (WGS) entry which is preliminary data.</text>
</comment>
<reference evidence="6" key="1">
    <citation type="submission" date="2021-06" db="EMBL/GenBank/DDBJ databases">
        <authorList>
            <person name="Hodson N. C."/>
            <person name="Mongue J. A."/>
            <person name="Jaron S. K."/>
        </authorList>
    </citation>
    <scope>NUCLEOTIDE SEQUENCE</scope>
</reference>
<feature type="domain" description="Hemocyanin middle" evidence="5">
    <location>
        <begin position="1"/>
        <end position="143"/>
    </location>
</feature>
<keyword evidence="7" id="KW-1185">Reference proteome</keyword>
<dbReference type="GO" id="GO:0004503">
    <property type="term" value="F:tyrosinase activity"/>
    <property type="evidence" value="ECO:0007669"/>
    <property type="project" value="UniProtKB-ARBA"/>
</dbReference>
<evidence type="ECO:0000256" key="1">
    <source>
        <dbReference type="ARBA" id="ARBA00001973"/>
    </source>
</evidence>
<evidence type="ECO:0000259" key="5">
    <source>
        <dbReference type="Pfam" id="PF00372"/>
    </source>
</evidence>
<comment type="cofactor">
    <cofactor evidence="1">
        <name>Cu(2+)</name>
        <dbReference type="ChEBI" id="CHEBI:29036"/>
    </cofactor>
</comment>
<evidence type="ECO:0000313" key="6">
    <source>
        <dbReference type="EMBL" id="CAG7824241.1"/>
    </source>
</evidence>
<accession>A0A8J2L0P2</accession>
<dbReference type="OrthoDB" id="8119704at2759"/>
<dbReference type="Proteomes" id="UP000708208">
    <property type="component" value="Unassembled WGS sequence"/>
</dbReference>
<feature type="non-terminal residue" evidence="6">
    <location>
        <position position="143"/>
    </location>
</feature>
<evidence type="ECO:0000313" key="7">
    <source>
        <dbReference type="Proteomes" id="UP000708208"/>
    </source>
</evidence>
<evidence type="ECO:0000256" key="4">
    <source>
        <dbReference type="ARBA" id="ARBA00023008"/>
    </source>
</evidence>
<keyword evidence="3" id="KW-0479">Metal-binding</keyword>
<protein>
    <recommendedName>
        <fullName evidence="5">Hemocyanin middle domain-containing protein</fullName>
    </recommendedName>
</protein>